<dbReference type="CDD" id="cd14819">
    <property type="entry name" value="Translin"/>
    <property type="match status" value="1"/>
</dbReference>
<dbReference type="PROSITE" id="PS51704">
    <property type="entry name" value="GP_PDE"/>
    <property type="match status" value="1"/>
</dbReference>
<dbReference type="Proteomes" id="UP001221413">
    <property type="component" value="Unassembled WGS sequence"/>
</dbReference>
<dbReference type="InterPro" id="IPR009580">
    <property type="entry name" value="GPI_biosynthesis_protein_Pig-F"/>
</dbReference>
<comment type="pathway">
    <text evidence="1">Glycolipid biosynthesis; glycosylphosphatidylinositol-anchor biosynthesis.</text>
</comment>
<evidence type="ECO:0000256" key="5">
    <source>
        <dbReference type="ARBA" id="ARBA00022989"/>
    </source>
</evidence>
<evidence type="ECO:0000259" key="8">
    <source>
        <dbReference type="PROSITE" id="PS51704"/>
    </source>
</evidence>
<dbReference type="GO" id="GO:0005789">
    <property type="term" value="C:endoplasmic reticulum membrane"/>
    <property type="evidence" value="ECO:0007669"/>
    <property type="project" value="UniProtKB-SubCell"/>
</dbReference>
<dbReference type="Pfam" id="PF07970">
    <property type="entry name" value="COPIIcoated_ERV"/>
    <property type="match status" value="1"/>
</dbReference>
<feature type="transmembrane region" description="Helical" evidence="7">
    <location>
        <begin position="598"/>
        <end position="618"/>
    </location>
</feature>
<evidence type="ECO:0000256" key="3">
    <source>
        <dbReference type="ARBA" id="ARBA00022692"/>
    </source>
</evidence>
<name>A0AAD6IWE4_DREDA</name>
<dbReference type="InterPro" id="IPR016069">
    <property type="entry name" value="Translin_C"/>
</dbReference>
<dbReference type="SUPFAM" id="SSF74784">
    <property type="entry name" value="Translin"/>
    <property type="match status" value="1"/>
</dbReference>
<comment type="function">
    <text evidence="7">Plays a role in transport between endoplasmic reticulum and Golgi.</text>
</comment>
<comment type="subcellular location">
    <subcellularLocation>
        <location evidence="7">Endoplasmic reticulum membrane</location>
        <topology evidence="7">Multi-pass membrane protein</topology>
    </subcellularLocation>
    <subcellularLocation>
        <location evidence="7">Endoplasmic reticulum-Golgi intermediate compartment membrane</location>
        <topology evidence="7">Multi-pass membrane protein</topology>
    </subcellularLocation>
    <subcellularLocation>
        <location evidence="7">Golgi apparatus membrane</location>
        <topology evidence="7">Multi-pass membrane protein</topology>
    </subcellularLocation>
</comment>
<dbReference type="PANTHER" id="PTHR10984">
    <property type="entry name" value="ENDOPLASMIC RETICULUM-GOLGI INTERMEDIATE COMPARTMENT PROTEIN"/>
    <property type="match status" value="1"/>
</dbReference>
<keyword evidence="5 7" id="KW-1133">Transmembrane helix</keyword>
<proteinExistence type="inferred from homology"/>
<keyword evidence="7" id="KW-0931">ER-Golgi transport</keyword>
<feature type="domain" description="GP-PDE" evidence="8">
    <location>
        <begin position="1"/>
        <end position="226"/>
    </location>
</feature>
<dbReference type="GO" id="GO:0003697">
    <property type="term" value="F:single-stranded DNA binding"/>
    <property type="evidence" value="ECO:0007669"/>
    <property type="project" value="InterPro"/>
</dbReference>
<evidence type="ECO:0000313" key="9">
    <source>
        <dbReference type="EMBL" id="KAJ6257971.1"/>
    </source>
</evidence>
<dbReference type="InterPro" id="IPR033956">
    <property type="entry name" value="Translin"/>
</dbReference>
<dbReference type="InterPro" id="IPR012936">
    <property type="entry name" value="Erv_C"/>
</dbReference>
<evidence type="ECO:0000313" key="10">
    <source>
        <dbReference type="Proteomes" id="UP001221413"/>
    </source>
</evidence>
<keyword evidence="6 7" id="KW-0472">Membrane</keyword>
<evidence type="ECO:0000256" key="7">
    <source>
        <dbReference type="RuleBase" id="RU369013"/>
    </source>
</evidence>
<keyword evidence="7" id="KW-0813">Transport</keyword>
<dbReference type="GO" id="GO:0008081">
    <property type="term" value="F:phosphoric diester hydrolase activity"/>
    <property type="evidence" value="ECO:0007669"/>
    <property type="project" value="InterPro"/>
</dbReference>
<dbReference type="InterPro" id="IPR045888">
    <property type="entry name" value="Erv"/>
</dbReference>
<evidence type="ECO:0000256" key="4">
    <source>
        <dbReference type="ARBA" id="ARBA00022824"/>
    </source>
</evidence>
<dbReference type="InterPro" id="IPR017946">
    <property type="entry name" value="PLC-like_Pdiesterase_TIM-brl"/>
</dbReference>
<dbReference type="Gene3D" id="3.20.20.190">
    <property type="entry name" value="Phosphatidylinositol (PI) phosphodiesterase"/>
    <property type="match status" value="1"/>
</dbReference>
<dbReference type="GO" id="GO:0016070">
    <property type="term" value="P:RNA metabolic process"/>
    <property type="evidence" value="ECO:0007669"/>
    <property type="project" value="InterPro"/>
</dbReference>
<accession>A0AAD6IWE4</accession>
<dbReference type="GO" id="GO:0000139">
    <property type="term" value="C:Golgi membrane"/>
    <property type="evidence" value="ECO:0007669"/>
    <property type="project" value="UniProtKB-SubCell"/>
</dbReference>
<dbReference type="PANTHER" id="PTHR10984:SF81">
    <property type="entry name" value="ER-DERIVED VESICLES PROTEIN ERV41"/>
    <property type="match status" value="1"/>
</dbReference>
<dbReference type="Pfam" id="PF03009">
    <property type="entry name" value="GDPD"/>
    <property type="match status" value="1"/>
</dbReference>
<dbReference type="GO" id="GO:0043565">
    <property type="term" value="F:sequence-specific DNA binding"/>
    <property type="evidence" value="ECO:0007669"/>
    <property type="project" value="InterPro"/>
</dbReference>
<dbReference type="InterPro" id="IPR036081">
    <property type="entry name" value="Translin_sf"/>
</dbReference>
<sequence>MTAFEGAINAGAQALETDIHLSKDGVAVLSHDADLKRCYGVEGKVIDYDWAYLKTLRTTKEPHVPMTRLSELIGFMTRPENKRIWLMLDIKMDNIAEDVMFAISEAIASVNGSVDADDWHGRIQMGCWTIEFVPFCKKYLPGFPITFIGYSLRTAHQFLEVSDANFNLLFPSIVGPFGCDFVRKAQSRGREVYVWTVNEAPLMRWAISLGVDGIVTDETEKLVGVTRNNSKETSTFITQVVGEIIRQLENDMAEQSASDFGGTIDPQIFKQVQEEIDEDIKVRDSYGIVLAGWLGAFTPENEEHVEGRLMTIAEVGEQLGVRVNVKDADVFHLTLEEYLHSLVTLIEELARLAVNSVTLGDYQRPMVISQFVKELHAGFQLLNLKNDSLRRRSDSIKYNVKKIEDVVYDLALRKLAGPSSTAEAEPPVEQQSAPMVDHSSVAQTVRHCHSAILLGGLYTSFSSLVTNPPATLLQLLPVAIAVQTAYVSICLGNSNKPPSPGGKKKPRPAITKGKLDTGAGSSVLPALLSLLVATVIGTPAMFAAMVLLGAPITSHLAHTALCAAHLSLLAGYPLIYSYDVQGSKWRDILSLQLPIDEAYGGALGACLGAWLGAVPIPLDWDREWQKWPVTIIVGMYAGYATLRNRGSASEHAPGLEEQAPWPQRCVGSLRQSPSSNSPIAVRWSKHARADLSPIVGQSPPEDMDDFLDEKKNFEGIKSFDAFPKTRVSYTTRSSRGGVITLVFVAICVWLIWGEMTVFLDGKSEEHFSVQGGEGHSMQINLDMIVAMPCDTLHVNVQDAAGDRILAGDLLTKTPAEFVAAEAHTLNKKGQGERRQAFDGSEEVIRKAGKKKKFKLNFPKRPKGNSCRIYGSMDVNRVMGDFHITAKGHGYWEPGQHVEHNLFNFSHVVNELSFGEFYPKLVNPMDGVVASTEDKFYRYQYFLSVVPTTYMARGRTLHTNQYSVTEQGRSMTPQSVPGIFFKFDIEPIQLTITDSSTSWIYFLVRLANVVGGVMVAGGWLYKISDGVLGSFLPSRRRGLRNDHYLNGSPMYYEEVGED</sequence>
<dbReference type="SUPFAM" id="SSF51695">
    <property type="entry name" value="PLC-like phosphodiesterases"/>
    <property type="match status" value="1"/>
</dbReference>
<dbReference type="FunFam" id="1.20.58.200:FF:000002">
    <property type="entry name" value="Putative translin"/>
    <property type="match status" value="1"/>
</dbReference>
<dbReference type="InterPro" id="IPR039542">
    <property type="entry name" value="Erv_N"/>
</dbReference>
<keyword evidence="10" id="KW-1185">Reference proteome</keyword>
<protein>
    <recommendedName>
        <fullName evidence="7">Endoplasmic reticulum-Golgi intermediate compartment protein</fullName>
    </recommendedName>
</protein>
<organism evidence="9 10">
    <name type="scientific">Drechslerella dactyloides</name>
    <name type="common">Nematode-trapping fungus</name>
    <name type="synonym">Arthrobotrys dactyloides</name>
    <dbReference type="NCBI Taxonomy" id="74499"/>
    <lineage>
        <taxon>Eukaryota</taxon>
        <taxon>Fungi</taxon>
        <taxon>Dikarya</taxon>
        <taxon>Ascomycota</taxon>
        <taxon>Pezizomycotina</taxon>
        <taxon>Orbiliomycetes</taxon>
        <taxon>Orbiliales</taxon>
        <taxon>Orbiliaceae</taxon>
        <taxon>Drechslerella</taxon>
    </lineage>
</organism>
<dbReference type="GO" id="GO:0030134">
    <property type="term" value="C:COPII-coated ER to Golgi transport vesicle"/>
    <property type="evidence" value="ECO:0007669"/>
    <property type="project" value="TreeGrafter"/>
</dbReference>
<dbReference type="GO" id="GO:0006888">
    <property type="term" value="P:endoplasmic reticulum to Golgi vesicle-mediated transport"/>
    <property type="evidence" value="ECO:0007669"/>
    <property type="project" value="UniProtKB-UniRule"/>
</dbReference>
<dbReference type="Pfam" id="PF13850">
    <property type="entry name" value="ERGIC_N"/>
    <property type="match status" value="1"/>
</dbReference>
<dbReference type="GO" id="GO:0006890">
    <property type="term" value="P:retrograde vesicle-mediated transport, Golgi to endoplasmic reticulum"/>
    <property type="evidence" value="ECO:0007669"/>
    <property type="project" value="TreeGrafter"/>
</dbReference>
<dbReference type="CDD" id="cd08570">
    <property type="entry name" value="GDPD_YPL206cp_fungi"/>
    <property type="match status" value="1"/>
</dbReference>
<dbReference type="InterPro" id="IPR030395">
    <property type="entry name" value="GP_PDE_dom"/>
</dbReference>
<comment type="caution">
    <text evidence="9">The sequence shown here is derived from an EMBL/GenBank/DDBJ whole genome shotgun (WGS) entry which is preliminary data.</text>
</comment>
<evidence type="ECO:0000256" key="2">
    <source>
        <dbReference type="ARBA" id="ARBA00022502"/>
    </source>
</evidence>
<dbReference type="GO" id="GO:0033116">
    <property type="term" value="C:endoplasmic reticulum-Golgi intermediate compartment membrane"/>
    <property type="evidence" value="ECO:0007669"/>
    <property type="project" value="UniProtKB-SubCell"/>
</dbReference>
<dbReference type="Pfam" id="PF01997">
    <property type="entry name" value="Translin"/>
    <property type="match status" value="1"/>
</dbReference>
<dbReference type="GO" id="GO:0006506">
    <property type="term" value="P:GPI anchor biosynthetic process"/>
    <property type="evidence" value="ECO:0007669"/>
    <property type="project" value="UniProtKB-KW"/>
</dbReference>
<dbReference type="InterPro" id="IPR002848">
    <property type="entry name" value="Translin_fam"/>
</dbReference>
<comment type="caution">
    <text evidence="7">Lacks conserved residue(s) required for the propagation of feature annotation.</text>
</comment>
<keyword evidence="7" id="KW-0333">Golgi apparatus</keyword>
<evidence type="ECO:0000256" key="1">
    <source>
        <dbReference type="ARBA" id="ARBA00004687"/>
    </source>
</evidence>
<feature type="transmembrane region" description="Helical" evidence="7">
    <location>
        <begin position="734"/>
        <end position="752"/>
    </location>
</feature>
<reference evidence="9" key="1">
    <citation type="submission" date="2023-01" db="EMBL/GenBank/DDBJ databases">
        <title>The chitinases involved in constricting ring structure development in the nematode-trapping fungus Drechslerella dactyloides.</title>
        <authorList>
            <person name="Wang R."/>
            <person name="Zhang L."/>
            <person name="Tang P."/>
            <person name="Li S."/>
            <person name="Liang L."/>
        </authorList>
    </citation>
    <scope>NUCLEOTIDE SEQUENCE</scope>
    <source>
        <strain evidence="9">YMF1.00031</strain>
    </source>
</reference>
<keyword evidence="3 7" id="KW-0812">Transmembrane</keyword>
<feature type="transmembrane region" description="Helical" evidence="7">
    <location>
        <begin position="560"/>
        <end position="578"/>
    </location>
</feature>
<feature type="transmembrane region" description="Helical" evidence="7">
    <location>
        <begin position="523"/>
        <end position="548"/>
    </location>
</feature>
<dbReference type="AlphaFoldDB" id="A0AAD6IWE4"/>
<dbReference type="Pfam" id="PF06699">
    <property type="entry name" value="PIG-F"/>
    <property type="match status" value="1"/>
</dbReference>
<dbReference type="GO" id="GO:0003723">
    <property type="term" value="F:RNA binding"/>
    <property type="evidence" value="ECO:0007669"/>
    <property type="project" value="InterPro"/>
</dbReference>
<dbReference type="EMBL" id="JAQGDS010000010">
    <property type="protein sequence ID" value="KAJ6257971.1"/>
    <property type="molecule type" value="Genomic_DNA"/>
</dbReference>
<comment type="similarity">
    <text evidence="7">Belongs to the ERGIC family.</text>
</comment>
<keyword evidence="2" id="KW-0337">GPI-anchor biosynthesis</keyword>
<keyword evidence="4 7" id="KW-0256">Endoplasmic reticulum</keyword>
<dbReference type="Gene3D" id="1.20.58.200">
    <property type="entry name" value="Translin, domain 2"/>
    <property type="match status" value="1"/>
</dbReference>
<evidence type="ECO:0000256" key="6">
    <source>
        <dbReference type="ARBA" id="ARBA00023136"/>
    </source>
</evidence>
<gene>
    <name evidence="9" type="ORF">Dda_7761</name>
</gene>